<dbReference type="EC" id="1.11.1.24" evidence="2"/>
<evidence type="ECO:0000256" key="8">
    <source>
        <dbReference type="ARBA" id="ARBA00032824"/>
    </source>
</evidence>
<comment type="catalytic activity">
    <reaction evidence="11">
        <text>a hydroperoxide + [thioredoxin]-dithiol = an alcohol + [thioredoxin]-disulfide + H2O</text>
        <dbReference type="Rhea" id="RHEA:62620"/>
        <dbReference type="Rhea" id="RHEA-COMP:10698"/>
        <dbReference type="Rhea" id="RHEA-COMP:10700"/>
        <dbReference type="ChEBI" id="CHEBI:15377"/>
        <dbReference type="ChEBI" id="CHEBI:29950"/>
        <dbReference type="ChEBI" id="CHEBI:30879"/>
        <dbReference type="ChEBI" id="CHEBI:35924"/>
        <dbReference type="ChEBI" id="CHEBI:50058"/>
        <dbReference type="EC" id="1.11.1.24"/>
    </reaction>
</comment>
<keyword evidence="6" id="KW-1015">Disulfide bond</keyword>
<evidence type="ECO:0000256" key="9">
    <source>
        <dbReference type="ARBA" id="ARBA00038489"/>
    </source>
</evidence>
<dbReference type="InterPro" id="IPR000866">
    <property type="entry name" value="AhpC/TSA"/>
</dbReference>
<reference evidence="14" key="1">
    <citation type="journal article" date="2019" name="Int. J. Syst. Evol. Microbiol.">
        <title>The Global Catalogue of Microorganisms (GCM) 10K type strain sequencing project: providing services to taxonomists for standard genome sequencing and annotation.</title>
        <authorList>
            <consortium name="The Broad Institute Genomics Platform"/>
            <consortium name="The Broad Institute Genome Sequencing Center for Infectious Disease"/>
            <person name="Wu L."/>
            <person name="Ma J."/>
        </authorList>
    </citation>
    <scope>NUCLEOTIDE SEQUENCE [LARGE SCALE GENOMIC DNA]</scope>
    <source>
        <strain evidence="14">JCM 17498</strain>
    </source>
</reference>
<evidence type="ECO:0000313" key="13">
    <source>
        <dbReference type="EMBL" id="GAA3701111.1"/>
    </source>
</evidence>
<comment type="similarity">
    <text evidence="9">Belongs to the peroxiredoxin family. BCP/PrxQ subfamily.</text>
</comment>
<dbReference type="Proteomes" id="UP001500523">
    <property type="component" value="Unassembled WGS sequence"/>
</dbReference>
<evidence type="ECO:0000256" key="5">
    <source>
        <dbReference type="ARBA" id="ARBA00023002"/>
    </source>
</evidence>
<proteinExistence type="inferred from homology"/>
<dbReference type="Gene3D" id="3.40.30.10">
    <property type="entry name" value="Glutaredoxin"/>
    <property type="match status" value="1"/>
</dbReference>
<evidence type="ECO:0000256" key="4">
    <source>
        <dbReference type="ARBA" id="ARBA00022862"/>
    </source>
</evidence>
<evidence type="ECO:0000256" key="7">
    <source>
        <dbReference type="ARBA" id="ARBA00023284"/>
    </source>
</evidence>
<dbReference type="RefSeq" id="WP_344692179.1">
    <property type="nucleotide sequence ID" value="NZ_BAABBF010000002.1"/>
</dbReference>
<dbReference type="InterPro" id="IPR036249">
    <property type="entry name" value="Thioredoxin-like_sf"/>
</dbReference>
<comment type="function">
    <text evidence="1">Thiol-specific peroxidase that catalyzes the reduction of hydrogen peroxide and organic hydroperoxides to water and alcohols, respectively. Plays a role in cell protection against oxidative stress by detoxifying peroxides and as sensor of hydrogen peroxide-mediated signaling events.</text>
</comment>
<gene>
    <name evidence="13" type="primary">bcp</name>
    <name evidence="13" type="ORF">GCM10022268_08840</name>
</gene>
<dbReference type="CDD" id="cd03017">
    <property type="entry name" value="PRX_BCP"/>
    <property type="match status" value="1"/>
</dbReference>
<keyword evidence="4" id="KW-0049">Antioxidant</keyword>
<evidence type="ECO:0000256" key="3">
    <source>
        <dbReference type="ARBA" id="ARBA00022559"/>
    </source>
</evidence>
<dbReference type="EMBL" id="BAABBF010000002">
    <property type="protein sequence ID" value="GAA3701111.1"/>
    <property type="molecule type" value="Genomic_DNA"/>
</dbReference>
<dbReference type="InterPro" id="IPR050924">
    <property type="entry name" value="Peroxiredoxin_BCP/PrxQ"/>
</dbReference>
<accession>A0ABP7D611</accession>
<evidence type="ECO:0000256" key="6">
    <source>
        <dbReference type="ARBA" id="ARBA00023157"/>
    </source>
</evidence>
<sequence length="159" mass="16566">MNEGDVIPPVGVTGADGGTIDLATLPRPLVVYFYPKDDTAGCTREAQDFTALAPDFAAAGAYVLGVSKDTPAAHAKFTAKHSLGIALASDLDGTACAAFGVWVEKNMYGRTYMGIERATFLFGADGTLMRAWRKVKVPGHAPAVLAAILAAVPDAGRPR</sequence>
<dbReference type="GO" id="GO:0004601">
    <property type="term" value="F:peroxidase activity"/>
    <property type="evidence" value="ECO:0007669"/>
    <property type="project" value="UniProtKB-KW"/>
</dbReference>
<name>A0ABP7D611_9SPHN</name>
<evidence type="ECO:0000313" key="14">
    <source>
        <dbReference type="Proteomes" id="UP001500523"/>
    </source>
</evidence>
<keyword evidence="7" id="KW-0676">Redox-active center</keyword>
<comment type="caution">
    <text evidence="13">The sequence shown here is derived from an EMBL/GenBank/DDBJ whole genome shotgun (WGS) entry which is preliminary data.</text>
</comment>
<dbReference type="InterPro" id="IPR013766">
    <property type="entry name" value="Thioredoxin_domain"/>
</dbReference>
<dbReference type="PANTHER" id="PTHR42801">
    <property type="entry name" value="THIOREDOXIN-DEPENDENT PEROXIDE REDUCTASE"/>
    <property type="match status" value="1"/>
</dbReference>
<evidence type="ECO:0000256" key="2">
    <source>
        <dbReference type="ARBA" id="ARBA00013017"/>
    </source>
</evidence>
<evidence type="ECO:0000256" key="10">
    <source>
        <dbReference type="ARBA" id="ARBA00042639"/>
    </source>
</evidence>
<evidence type="ECO:0000259" key="12">
    <source>
        <dbReference type="PROSITE" id="PS51352"/>
    </source>
</evidence>
<dbReference type="SUPFAM" id="SSF52833">
    <property type="entry name" value="Thioredoxin-like"/>
    <property type="match status" value="1"/>
</dbReference>
<feature type="domain" description="Thioredoxin" evidence="12">
    <location>
        <begin position="1"/>
        <end position="153"/>
    </location>
</feature>
<organism evidence="13 14">
    <name type="scientific">Sphingomonas cynarae</name>
    <dbReference type="NCBI Taxonomy" id="930197"/>
    <lineage>
        <taxon>Bacteria</taxon>
        <taxon>Pseudomonadati</taxon>
        <taxon>Pseudomonadota</taxon>
        <taxon>Alphaproteobacteria</taxon>
        <taxon>Sphingomonadales</taxon>
        <taxon>Sphingomonadaceae</taxon>
        <taxon>Sphingomonas</taxon>
    </lineage>
</organism>
<evidence type="ECO:0000256" key="1">
    <source>
        <dbReference type="ARBA" id="ARBA00003330"/>
    </source>
</evidence>
<protein>
    <recommendedName>
        <fullName evidence="2">thioredoxin-dependent peroxiredoxin</fullName>
        <ecNumber evidence="2">1.11.1.24</ecNumber>
    </recommendedName>
    <alternativeName>
        <fullName evidence="8">Thioredoxin peroxidase</fullName>
    </alternativeName>
    <alternativeName>
        <fullName evidence="10">Thioredoxin-dependent peroxiredoxin Bcp</fullName>
    </alternativeName>
</protein>
<evidence type="ECO:0000256" key="11">
    <source>
        <dbReference type="ARBA" id="ARBA00049091"/>
    </source>
</evidence>
<keyword evidence="3 13" id="KW-0575">Peroxidase</keyword>
<dbReference type="Pfam" id="PF00578">
    <property type="entry name" value="AhpC-TSA"/>
    <property type="match status" value="1"/>
</dbReference>
<dbReference type="PANTHER" id="PTHR42801:SF4">
    <property type="entry name" value="AHPC_TSA FAMILY PROTEIN"/>
    <property type="match status" value="1"/>
</dbReference>
<keyword evidence="14" id="KW-1185">Reference proteome</keyword>
<keyword evidence="5" id="KW-0560">Oxidoreductase</keyword>
<dbReference type="PROSITE" id="PS51352">
    <property type="entry name" value="THIOREDOXIN_2"/>
    <property type="match status" value="1"/>
</dbReference>